<sequence>MTPRLQPLPLQELRLLGEGRHWPIDQPIAGLASLTPVRGQMRAIHHGTVLELEGSAETIITLCCDRCLQTYNHALTAKARELLEIAVAGPEEEEVVFAAEDPVECLDPGSSFDPERWLFEQLSLQLPLVNRCGADCPGPPRPTGDASGEGEGDPRWAALRSLR</sequence>
<evidence type="ECO:0000313" key="3">
    <source>
        <dbReference type="Proteomes" id="UP001302329"/>
    </source>
</evidence>
<keyword evidence="3" id="KW-1185">Reference proteome</keyword>
<gene>
    <name evidence="2" type="ORF">VB739_11380</name>
</gene>
<name>A0ABU5SXB5_9CYAN</name>
<comment type="caution">
    <text evidence="2">The sequence shown here is derived from an EMBL/GenBank/DDBJ whole genome shotgun (WGS) entry which is preliminary data.</text>
</comment>
<protein>
    <submittedName>
        <fullName evidence="2">DUF177 domain-containing protein</fullName>
    </submittedName>
</protein>
<organism evidence="2 3">
    <name type="scientific">Cyanobium gracile UHCC 0281</name>
    <dbReference type="NCBI Taxonomy" id="3110309"/>
    <lineage>
        <taxon>Bacteria</taxon>
        <taxon>Bacillati</taxon>
        <taxon>Cyanobacteriota</taxon>
        <taxon>Cyanophyceae</taxon>
        <taxon>Synechococcales</taxon>
        <taxon>Prochlorococcaceae</taxon>
        <taxon>Cyanobium</taxon>
    </lineage>
</organism>
<evidence type="ECO:0000256" key="1">
    <source>
        <dbReference type="SAM" id="MobiDB-lite"/>
    </source>
</evidence>
<proteinExistence type="predicted"/>
<dbReference type="EMBL" id="JAYGHY010000039">
    <property type="protein sequence ID" value="MEA5443154.1"/>
    <property type="molecule type" value="Genomic_DNA"/>
</dbReference>
<reference evidence="2 3" key="1">
    <citation type="submission" date="2023-12" db="EMBL/GenBank/DDBJ databases">
        <title>Baltic Sea Cyanobacteria.</title>
        <authorList>
            <person name="Delbaje E."/>
            <person name="Fewer D.P."/>
            <person name="Shishido T.K."/>
        </authorList>
    </citation>
    <scope>NUCLEOTIDE SEQUENCE [LARGE SCALE GENOMIC DNA]</scope>
    <source>
        <strain evidence="2 3">UHCC 0281</strain>
    </source>
</reference>
<evidence type="ECO:0000313" key="2">
    <source>
        <dbReference type="EMBL" id="MEA5443154.1"/>
    </source>
</evidence>
<feature type="region of interest" description="Disordered" evidence="1">
    <location>
        <begin position="136"/>
        <end position="163"/>
    </location>
</feature>
<dbReference type="Proteomes" id="UP001302329">
    <property type="component" value="Unassembled WGS sequence"/>
</dbReference>
<dbReference type="Pfam" id="PF02620">
    <property type="entry name" value="YceD"/>
    <property type="match status" value="1"/>
</dbReference>
<accession>A0ABU5SXB5</accession>
<dbReference type="RefSeq" id="WP_323357165.1">
    <property type="nucleotide sequence ID" value="NZ_JAYGHY010000039.1"/>
</dbReference>
<dbReference type="InterPro" id="IPR003772">
    <property type="entry name" value="YceD"/>
</dbReference>